<feature type="compositionally biased region" description="Basic and acidic residues" evidence="1">
    <location>
        <begin position="249"/>
        <end position="260"/>
    </location>
</feature>
<organism evidence="3 4">
    <name type="scientific">Streptomyces filamentosus NRRL 15998</name>
    <dbReference type="NCBI Taxonomy" id="457431"/>
    <lineage>
        <taxon>Bacteria</taxon>
        <taxon>Bacillati</taxon>
        <taxon>Actinomycetota</taxon>
        <taxon>Actinomycetes</taxon>
        <taxon>Kitasatosporales</taxon>
        <taxon>Streptomycetaceae</taxon>
        <taxon>Streptomyces</taxon>
    </lineage>
</organism>
<sequence length="521" mass="55606">MSRAALTRNRRTGWAGGAQPCRQPYERKSMRAHEPKENEKEPHRPARGAAERPGEAAPAPAGRVPDMFLALQRTTGNAAVLRMLQRDRHRHGPDCGHQQPGAEPVQRSAVHDVLRAPGRPLDAPLREEMESRLSSDFSDVRLHTDSAARASAAEVGARAYTSGNHVVIGDGGGDKHTLAHELTHVIQQRQGPVAGTDNGSGLSVSDPGDRFEREAEANAVRVMRRTPGQSAEGDRSDQGSGARATSVQREADATARDAARGTDATVVQRFSEERTGELGNVRVSETGRYLMPLTPGADTTVIWVLQGAPPPRYCKPTGESGAIRGQVYDEYEPATYFLADCAHTAEEIMHQQRLALGQDASEFALGGAQFGLGDQENAEGAQAYAAARPGGTDANGEERPVPGQAYAIVETAWHGDYERPANASGWPYHVAAVVAVDGDDHITVEQAADGNDAKARQGHEGIIDMYTAGTDPTDGQALPNSFHGRNTGGPVRHFTAGAITVILQPVDAGGLKKETGHRKLM</sequence>
<evidence type="ECO:0000259" key="2">
    <source>
        <dbReference type="Pfam" id="PF13699"/>
    </source>
</evidence>
<evidence type="ECO:0000256" key="1">
    <source>
        <dbReference type="SAM" id="MobiDB-lite"/>
    </source>
</evidence>
<gene>
    <name evidence="3" type="ORF">SSGG_01996</name>
</gene>
<dbReference type="EMBL" id="DS999644">
    <property type="protein sequence ID" value="EFE74630.2"/>
    <property type="molecule type" value="Genomic_DNA"/>
</dbReference>
<feature type="compositionally biased region" description="Basic and acidic residues" evidence="1">
    <location>
        <begin position="24"/>
        <end position="54"/>
    </location>
</feature>
<reference evidence="4" key="2">
    <citation type="submission" date="2008-12" db="EMBL/GenBank/DDBJ databases">
        <title>Annotation of Streptomyces roseosporus strain NRRL 15998.</title>
        <authorList>
            <consortium name="The Broad Institute Genome Sequencing Platform"/>
            <consortium name="Broad Institute Microbial Sequencing Center"/>
            <person name="Fischbach M."/>
            <person name="Ward D."/>
            <person name="Young S."/>
            <person name="Kodira C.D."/>
            <person name="Zeng Q."/>
            <person name="Koehrsen M."/>
            <person name="Godfrey P."/>
            <person name="Alvarado L."/>
            <person name="Berlin A.M."/>
            <person name="Borenstein D."/>
            <person name="Chen Z."/>
            <person name="Engels R."/>
            <person name="Freedman E."/>
            <person name="Gellesch M."/>
            <person name="Goldberg J."/>
            <person name="Griggs A."/>
            <person name="Gujja S."/>
            <person name="Heiman D.I."/>
            <person name="Hepburn T.A."/>
            <person name="Howarth C."/>
            <person name="Jen D."/>
            <person name="Larson L."/>
            <person name="Lewis B."/>
            <person name="Mehta T."/>
            <person name="Park D."/>
            <person name="Pearson M."/>
            <person name="Roberts A."/>
            <person name="Saif S."/>
            <person name="Shea T.D."/>
            <person name="Shenoy N."/>
            <person name="Sisk P."/>
            <person name="Stolte C."/>
            <person name="Sykes S.N."/>
            <person name="Walk T."/>
            <person name="White J."/>
            <person name="Yandava C."/>
            <person name="Straight P."/>
            <person name="Clardy J."/>
            <person name="Hung D."/>
            <person name="Kolter R."/>
            <person name="Mekalanos J."/>
            <person name="Walker S."/>
            <person name="Walsh C.T."/>
            <person name="Wieland B.L.C."/>
            <person name="Ilzarbe M."/>
            <person name="Galagan J."/>
            <person name="Nusbaum C."/>
            <person name="Birren B."/>
        </authorList>
    </citation>
    <scope>NUCLEOTIDE SEQUENCE [LARGE SCALE GENOMIC DNA]</scope>
    <source>
        <strain evidence="4">NRRL 15998</strain>
    </source>
</reference>
<evidence type="ECO:0000313" key="3">
    <source>
        <dbReference type="EMBL" id="EFE74630.2"/>
    </source>
</evidence>
<feature type="region of interest" description="Disordered" evidence="1">
    <location>
        <begin position="1"/>
        <end position="62"/>
    </location>
</feature>
<reference evidence="4" key="1">
    <citation type="submission" date="2008-10" db="EMBL/GenBank/DDBJ databases">
        <authorList>
            <person name="Molnar K."/>
        </authorList>
    </citation>
    <scope>NUCLEOTIDE SEQUENCE [LARGE SCALE GENOMIC DNA]</scope>
    <source>
        <strain evidence="4">NRRL 15998</strain>
    </source>
</reference>
<proteinExistence type="predicted"/>
<evidence type="ECO:0000313" key="4">
    <source>
        <dbReference type="Proteomes" id="UP000003986"/>
    </source>
</evidence>
<feature type="compositionally biased region" description="Basic and acidic residues" evidence="1">
    <location>
        <begin position="207"/>
        <end position="216"/>
    </location>
</feature>
<name>D6ADC0_STRFL</name>
<accession>D6ADC0</accession>
<feature type="region of interest" description="Disordered" evidence="1">
    <location>
        <begin position="189"/>
        <end position="264"/>
    </location>
</feature>
<dbReference type="AlphaFoldDB" id="D6ADC0"/>
<feature type="domain" description="eCIS core" evidence="2">
    <location>
        <begin position="120"/>
        <end position="191"/>
    </location>
</feature>
<protein>
    <submittedName>
        <fullName evidence="3">Predicted protein</fullName>
    </submittedName>
</protein>
<feature type="region of interest" description="Disordered" evidence="1">
    <location>
        <begin position="381"/>
        <end position="400"/>
    </location>
</feature>
<dbReference type="InterPro" id="IPR025295">
    <property type="entry name" value="eCIS_core_dom"/>
</dbReference>
<dbReference type="Proteomes" id="UP000003986">
    <property type="component" value="Unassembled WGS sequence"/>
</dbReference>
<dbReference type="Pfam" id="PF13699">
    <property type="entry name" value="eCIS_core"/>
    <property type="match status" value="1"/>
</dbReference>